<evidence type="ECO:0000259" key="6">
    <source>
        <dbReference type="Pfam" id="PF00324"/>
    </source>
</evidence>
<reference evidence="7 8" key="1">
    <citation type="journal article" date="2013" name="Genome Announc.">
        <title>Draft Genome Sequence of Sphingobium quisquiliarum Strain P25T, a Novel Hexachlorocyclohexane (HCH)-Degrading Bacterium Isolated from an HCH Dumpsite.</title>
        <authorList>
            <person name="Kumar Singh A."/>
            <person name="Sangwan N."/>
            <person name="Sharma A."/>
            <person name="Gupta V."/>
            <person name="Khurana J.P."/>
            <person name="Lal R."/>
        </authorList>
    </citation>
    <scope>NUCLEOTIDE SEQUENCE [LARGE SCALE GENOMIC DNA]</scope>
    <source>
        <strain evidence="7 8">P25</strain>
    </source>
</reference>
<feature type="transmembrane region" description="Helical" evidence="5">
    <location>
        <begin position="234"/>
        <end position="254"/>
    </location>
</feature>
<feature type="transmembrane region" description="Helical" evidence="5">
    <location>
        <begin position="119"/>
        <end position="145"/>
    </location>
</feature>
<keyword evidence="2 5" id="KW-0812">Transmembrane</keyword>
<feature type="transmembrane region" description="Helical" evidence="5">
    <location>
        <begin position="157"/>
        <end position="178"/>
    </location>
</feature>
<name>T0GSC9_9SPHN</name>
<dbReference type="AlphaFoldDB" id="T0GSC9"/>
<dbReference type="PIRSF" id="PIRSF006060">
    <property type="entry name" value="AA_transporter"/>
    <property type="match status" value="1"/>
</dbReference>
<organism evidence="7 8">
    <name type="scientific">Sphingobium quisquiliarum P25</name>
    <dbReference type="NCBI Taxonomy" id="1329909"/>
    <lineage>
        <taxon>Bacteria</taxon>
        <taxon>Pseudomonadati</taxon>
        <taxon>Pseudomonadota</taxon>
        <taxon>Alphaproteobacteria</taxon>
        <taxon>Sphingomonadales</taxon>
        <taxon>Sphingomonadaceae</taxon>
        <taxon>Sphingobium</taxon>
    </lineage>
</organism>
<feature type="transmembrane region" description="Helical" evidence="5">
    <location>
        <begin position="80"/>
        <end position="107"/>
    </location>
</feature>
<keyword evidence="3 5" id="KW-1133">Transmembrane helix</keyword>
<evidence type="ECO:0000313" key="8">
    <source>
        <dbReference type="Proteomes" id="UP000015525"/>
    </source>
</evidence>
<feature type="transmembrane region" description="Helical" evidence="5">
    <location>
        <begin position="405"/>
        <end position="429"/>
    </location>
</feature>
<comment type="caution">
    <text evidence="7">The sequence shown here is derived from an EMBL/GenBank/DDBJ whole genome shotgun (WGS) entry which is preliminary data.</text>
</comment>
<feature type="transmembrane region" description="Helical" evidence="5">
    <location>
        <begin position="338"/>
        <end position="359"/>
    </location>
</feature>
<keyword evidence="8" id="KW-1185">Reference proteome</keyword>
<dbReference type="PATRIC" id="fig|1329909.3.peg.2993"/>
<proteinExistence type="predicted"/>
<dbReference type="GO" id="GO:0055085">
    <property type="term" value="P:transmembrane transport"/>
    <property type="evidence" value="ECO:0007669"/>
    <property type="project" value="InterPro"/>
</dbReference>
<feature type="transmembrane region" description="Helical" evidence="5">
    <location>
        <begin position="293"/>
        <end position="317"/>
    </location>
</feature>
<dbReference type="Pfam" id="PF00324">
    <property type="entry name" value="AA_permease"/>
    <property type="match status" value="1"/>
</dbReference>
<sequence>MNDMATASLQKDSTGAGHIVFFVIAAAAPLTAVVGATPAAFAFGNGAGLPGTFIVAGLIYLLFGASFTMMTRMCGSAGGFYGYIGHSLGWATGVGGAFVAIVAYTAIQTAIYGLFSYFVAAKLMLIGLDVPWWGVAIACVGLVHWCGARDIAFSGRLLGVLMLGEVLVLLALDIAILAHTGREGLEFSSFTPGAVGASGIGISLVFVIASYVGFEATTIFSEEARDPARTIPRATYIAVLFITLFYALSTWAMVQFHGAAHIGDAARANPGELYFAASRLLLGGWPTLAMETLLLTSLFASQLAFHNTITRYLFALARDGLIFRAFARTHPRFRSPHVASMAQSLSAIVLILIFAVIGADPYAIVFSWMSAFATIGILAVQCLVAVAVLRACSHNSAEFSFGRRILAPILSGVGLALCLLLVIANLPLLAGSDSLIVRTFPVISLGVGIMGAMLALRLRRLRPDRYASLARSLETIS</sequence>
<feature type="transmembrane region" description="Helical" evidence="5">
    <location>
        <begin position="435"/>
        <end position="456"/>
    </location>
</feature>
<evidence type="ECO:0000313" key="7">
    <source>
        <dbReference type="EMBL" id="EQB02848.1"/>
    </source>
</evidence>
<dbReference type="EMBL" id="ATHO01000141">
    <property type="protein sequence ID" value="EQB02848.1"/>
    <property type="molecule type" value="Genomic_DNA"/>
</dbReference>
<keyword evidence="4 5" id="KW-0472">Membrane</keyword>
<dbReference type="Gene3D" id="1.20.1740.10">
    <property type="entry name" value="Amino acid/polyamine transporter I"/>
    <property type="match status" value="1"/>
</dbReference>
<feature type="transmembrane region" description="Helical" evidence="5">
    <location>
        <begin position="20"/>
        <end position="43"/>
    </location>
</feature>
<evidence type="ECO:0000256" key="2">
    <source>
        <dbReference type="ARBA" id="ARBA00022692"/>
    </source>
</evidence>
<dbReference type="GO" id="GO:0016020">
    <property type="term" value="C:membrane"/>
    <property type="evidence" value="ECO:0007669"/>
    <property type="project" value="UniProtKB-SubCell"/>
</dbReference>
<feature type="transmembrane region" description="Helical" evidence="5">
    <location>
        <begin position="49"/>
        <end position="68"/>
    </location>
</feature>
<protein>
    <recommendedName>
        <fullName evidence="6">Amino acid permease/ SLC12A domain-containing protein</fullName>
    </recommendedName>
</protein>
<comment type="subcellular location">
    <subcellularLocation>
        <location evidence="1">Membrane</location>
        <topology evidence="1">Multi-pass membrane protein</topology>
    </subcellularLocation>
</comment>
<accession>T0GSC9</accession>
<dbReference type="InterPro" id="IPR004841">
    <property type="entry name" value="AA-permease/SLC12A_dom"/>
</dbReference>
<evidence type="ECO:0000256" key="3">
    <source>
        <dbReference type="ARBA" id="ARBA00022989"/>
    </source>
</evidence>
<evidence type="ECO:0000256" key="4">
    <source>
        <dbReference type="ARBA" id="ARBA00023136"/>
    </source>
</evidence>
<evidence type="ECO:0000256" key="1">
    <source>
        <dbReference type="ARBA" id="ARBA00004141"/>
    </source>
</evidence>
<evidence type="ECO:0000256" key="5">
    <source>
        <dbReference type="SAM" id="Phobius"/>
    </source>
</evidence>
<dbReference type="Proteomes" id="UP000015525">
    <property type="component" value="Unassembled WGS sequence"/>
</dbReference>
<gene>
    <name evidence="7" type="ORF">L288_15560</name>
</gene>
<dbReference type="PANTHER" id="PTHR42770">
    <property type="entry name" value="AMINO ACID TRANSPORTER-RELATED"/>
    <property type="match status" value="1"/>
</dbReference>
<feature type="transmembrane region" description="Helical" evidence="5">
    <location>
        <begin position="365"/>
        <end position="393"/>
    </location>
</feature>
<feature type="domain" description="Amino acid permease/ SLC12A" evidence="6">
    <location>
        <begin position="18"/>
        <end position="426"/>
    </location>
</feature>
<dbReference type="InterPro" id="IPR050367">
    <property type="entry name" value="APC_superfamily"/>
</dbReference>
<dbReference type="PANTHER" id="PTHR42770:SF16">
    <property type="entry name" value="AMINO ACID PERMEASE"/>
    <property type="match status" value="1"/>
</dbReference>
<dbReference type="RefSeq" id="WP_021239169.1">
    <property type="nucleotide sequence ID" value="NZ_ATHO01000141.1"/>
</dbReference>
<feature type="transmembrane region" description="Helical" evidence="5">
    <location>
        <begin position="190"/>
        <end position="214"/>
    </location>
</feature>